<keyword evidence="13" id="KW-1185">Reference proteome</keyword>
<protein>
    <recommendedName>
        <fullName evidence="2 10">Thymidine kinase</fullName>
        <ecNumber evidence="2 10">2.7.1.21</ecNumber>
    </recommendedName>
</protein>
<dbReference type="PIRSF" id="PIRSF035805">
    <property type="entry name" value="TK_cell"/>
    <property type="match status" value="1"/>
</dbReference>
<dbReference type="PANTHER" id="PTHR11441">
    <property type="entry name" value="THYMIDINE KINASE"/>
    <property type="match status" value="1"/>
</dbReference>
<accession>A0A373A340</accession>
<evidence type="ECO:0000256" key="9">
    <source>
        <dbReference type="PIRSR" id="PIRSR035805-2"/>
    </source>
</evidence>
<evidence type="ECO:0000256" key="5">
    <source>
        <dbReference type="ARBA" id="ARBA00022741"/>
    </source>
</evidence>
<dbReference type="Pfam" id="PF00265">
    <property type="entry name" value="TK"/>
    <property type="match status" value="1"/>
</dbReference>
<feature type="binding site" evidence="9">
    <location>
        <begin position="167"/>
        <end position="170"/>
    </location>
    <ligand>
        <name>substrate</name>
    </ligand>
</feature>
<feature type="active site" description="Proton acceptor" evidence="8">
    <location>
        <position position="84"/>
    </location>
</feature>
<comment type="similarity">
    <text evidence="1 11">Belongs to the thymidine kinase family.</text>
</comment>
<reference evidence="12 13" key="1">
    <citation type="submission" date="2018-08" db="EMBL/GenBank/DDBJ databases">
        <title>Diversity &amp; Physiological Properties of Lignin-Decomposing Actinobacteria from Soil.</title>
        <authorList>
            <person name="Roh S.G."/>
            <person name="Kim S.B."/>
        </authorList>
    </citation>
    <scope>NUCLEOTIDE SEQUENCE [LARGE SCALE GENOMIC DNA]</scope>
    <source>
        <strain evidence="12 13">MMS17-GH009</strain>
    </source>
</reference>
<evidence type="ECO:0000313" key="12">
    <source>
        <dbReference type="EMBL" id="RGD62489.1"/>
    </source>
</evidence>
<dbReference type="Proteomes" id="UP000263377">
    <property type="component" value="Unassembled WGS sequence"/>
</dbReference>
<comment type="caution">
    <text evidence="12">The sequence shown here is derived from an EMBL/GenBank/DDBJ whole genome shotgun (WGS) entry which is preliminary data.</text>
</comment>
<dbReference type="PANTHER" id="PTHR11441:SF0">
    <property type="entry name" value="THYMIDINE KINASE, CYTOSOLIC"/>
    <property type="match status" value="1"/>
</dbReference>
<evidence type="ECO:0000256" key="4">
    <source>
        <dbReference type="ARBA" id="ARBA00022679"/>
    </source>
</evidence>
<organism evidence="12 13">
    <name type="scientific">Kitasatospora xanthocidica</name>
    <dbReference type="NCBI Taxonomy" id="83382"/>
    <lineage>
        <taxon>Bacteria</taxon>
        <taxon>Bacillati</taxon>
        <taxon>Actinomycetota</taxon>
        <taxon>Actinomycetes</taxon>
        <taxon>Kitasatosporales</taxon>
        <taxon>Streptomycetaceae</taxon>
        <taxon>Kitasatospora</taxon>
    </lineage>
</organism>
<evidence type="ECO:0000256" key="1">
    <source>
        <dbReference type="ARBA" id="ARBA00007587"/>
    </source>
</evidence>
<evidence type="ECO:0000256" key="11">
    <source>
        <dbReference type="RuleBase" id="RU004165"/>
    </source>
</evidence>
<keyword evidence="6 10" id="KW-0418">Kinase</keyword>
<dbReference type="GO" id="GO:0005524">
    <property type="term" value="F:ATP binding"/>
    <property type="evidence" value="ECO:0007669"/>
    <property type="project" value="UniProtKB-KW"/>
</dbReference>
<evidence type="ECO:0000256" key="2">
    <source>
        <dbReference type="ARBA" id="ARBA00012118"/>
    </source>
</evidence>
<evidence type="ECO:0000256" key="6">
    <source>
        <dbReference type="ARBA" id="ARBA00022777"/>
    </source>
</evidence>
<evidence type="ECO:0000256" key="7">
    <source>
        <dbReference type="ARBA" id="ARBA00022840"/>
    </source>
</evidence>
<dbReference type="GO" id="GO:0046104">
    <property type="term" value="P:thymidine metabolic process"/>
    <property type="evidence" value="ECO:0007669"/>
    <property type="project" value="TreeGrafter"/>
</dbReference>
<keyword evidence="4 10" id="KW-0808">Transferase</keyword>
<dbReference type="EMBL" id="QVIG01000001">
    <property type="protein sequence ID" value="RGD62489.1"/>
    <property type="molecule type" value="Genomic_DNA"/>
</dbReference>
<evidence type="ECO:0000256" key="3">
    <source>
        <dbReference type="ARBA" id="ARBA00022634"/>
    </source>
</evidence>
<name>A0A373A340_9ACTN</name>
<dbReference type="SUPFAM" id="SSF57716">
    <property type="entry name" value="Glucocorticoid receptor-like (DNA-binding domain)"/>
    <property type="match status" value="1"/>
</dbReference>
<dbReference type="GO" id="GO:0005829">
    <property type="term" value="C:cytosol"/>
    <property type="evidence" value="ECO:0007669"/>
    <property type="project" value="TreeGrafter"/>
</dbReference>
<proteinExistence type="inferred from homology"/>
<dbReference type="Gene3D" id="3.30.60.20">
    <property type="match status" value="1"/>
</dbReference>
<dbReference type="RefSeq" id="WP_117490990.1">
    <property type="nucleotide sequence ID" value="NZ_QVIG01000001.1"/>
</dbReference>
<dbReference type="InterPro" id="IPR001267">
    <property type="entry name" value="Thymidine_kinase"/>
</dbReference>
<evidence type="ECO:0000256" key="10">
    <source>
        <dbReference type="RuleBase" id="RU000544"/>
    </source>
</evidence>
<dbReference type="GO" id="GO:0071897">
    <property type="term" value="P:DNA biosynthetic process"/>
    <property type="evidence" value="ECO:0007669"/>
    <property type="project" value="UniProtKB-KW"/>
</dbReference>
<dbReference type="AlphaFoldDB" id="A0A373A340"/>
<dbReference type="InterPro" id="IPR027417">
    <property type="entry name" value="P-loop_NTPase"/>
</dbReference>
<keyword evidence="7 10" id="KW-0067">ATP-binding</keyword>
<evidence type="ECO:0000313" key="13">
    <source>
        <dbReference type="Proteomes" id="UP000263377"/>
    </source>
</evidence>
<gene>
    <name evidence="12" type="ORF">DR950_36270</name>
</gene>
<dbReference type="GO" id="GO:0004797">
    <property type="term" value="F:thymidine kinase activity"/>
    <property type="evidence" value="ECO:0007669"/>
    <property type="project" value="UniProtKB-EC"/>
</dbReference>
<dbReference type="SUPFAM" id="SSF52540">
    <property type="entry name" value="P-loop containing nucleoside triphosphate hydrolases"/>
    <property type="match status" value="1"/>
</dbReference>
<evidence type="ECO:0000256" key="8">
    <source>
        <dbReference type="PIRSR" id="PIRSR035805-1"/>
    </source>
</evidence>
<dbReference type="Gene3D" id="3.40.50.300">
    <property type="entry name" value="P-loop containing nucleotide triphosphate hydrolases"/>
    <property type="match status" value="1"/>
</dbReference>
<feature type="binding site" evidence="9">
    <location>
        <position position="175"/>
    </location>
    <ligand>
        <name>substrate</name>
    </ligand>
</feature>
<comment type="catalytic activity">
    <reaction evidence="10">
        <text>thymidine + ATP = dTMP + ADP + H(+)</text>
        <dbReference type="Rhea" id="RHEA:19129"/>
        <dbReference type="ChEBI" id="CHEBI:15378"/>
        <dbReference type="ChEBI" id="CHEBI:17748"/>
        <dbReference type="ChEBI" id="CHEBI:30616"/>
        <dbReference type="ChEBI" id="CHEBI:63528"/>
        <dbReference type="ChEBI" id="CHEBI:456216"/>
        <dbReference type="EC" id="2.7.1.21"/>
    </reaction>
</comment>
<keyword evidence="3 10" id="KW-0237">DNA synthesis</keyword>
<sequence length="188" mass="20443">MPELVAHLGVMDAGKSTLALQLHHSLGGDGVMFTKGGRAGAGTISSRLGLQARAIEVTDRMDLYDLLMVLAEVTEPIPYVIADEAQFYTPKQINHLADAVDGLSVDVYAFGLRTDFRGELFPASKRLLELADRVEELPVKTLCWCGRKATHTARVKDGVMVHSGALVEVGDMGTYRSLCRRHHRAGIA</sequence>
<dbReference type="EC" id="2.7.1.21" evidence="2 10"/>
<keyword evidence="5 10" id="KW-0547">Nucleotide-binding</keyword>